<keyword evidence="2" id="KW-0548">Nucleotidyltransferase</keyword>
<dbReference type="Gene3D" id="1.10.3290.10">
    <property type="entry name" value="Fido-like domain"/>
    <property type="match status" value="1"/>
</dbReference>
<protein>
    <recommendedName>
        <fullName evidence="5">protein adenylyltransferase</fullName>
        <ecNumber evidence="5">2.7.7.108</ecNumber>
    </recommendedName>
</protein>
<dbReference type="Pfam" id="PF02661">
    <property type="entry name" value="Fic"/>
    <property type="match status" value="1"/>
</dbReference>
<feature type="domain" description="Fido" evidence="8">
    <location>
        <begin position="58"/>
        <end position="200"/>
    </location>
</feature>
<reference evidence="9" key="2">
    <citation type="submission" date="2021-04" db="EMBL/GenBank/DDBJ databases">
        <authorList>
            <person name="Gilroy R."/>
        </authorList>
    </citation>
    <scope>NUCLEOTIDE SEQUENCE</scope>
    <source>
        <strain evidence="9">CHK179-28034</strain>
    </source>
</reference>
<dbReference type="EMBL" id="DXBR01000083">
    <property type="protein sequence ID" value="HIZ40049.1"/>
    <property type="molecule type" value="Genomic_DNA"/>
</dbReference>
<gene>
    <name evidence="9" type="ORF">H9968_09045</name>
</gene>
<keyword evidence="4" id="KW-0067">ATP-binding</keyword>
<dbReference type="GO" id="GO:0005524">
    <property type="term" value="F:ATP binding"/>
    <property type="evidence" value="ECO:0007669"/>
    <property type="project" value="UniProtKB-KW"/>
</dbReference>
<evidence type="ECO:0000256" key="5">
    <source>
        <dbReference type="ARBA" id="ARBA00034531"/>
    </source>
</evidence>
<proteinExistence type="predicted"/>
<dbReference type="InterPro" id="IPR003812">
    <property type="entry name" value="Fido"/>
</dbReference>
<dbReference type="PANTHER" id="PTHR39560">
    <property type="entry name" value="PROTEIN ADENYLYLTRANSFERASE FIC-RELATED"/>
    <property type="match status" value="1"/>
</dbReference>
<dbReference type="PANTHER" id="PTHR39560:SF1">
    <property type="entry name" value="PROTEIN ADENYLYLTRANSFERASE FIC-RELATED"/>
    <property type="match status" value="1"/>
</dbReference>
<evidence type="ECO:0000256" key="1">
    <source>
        <dbReference type="ARBA" id="ARBA00022679"/>
    </source>
</evidence>
<comment type="catalytic activity">
    <reaction evidence="6">
        <text>L-threonyl-[protein] + ATP = 3-O-(5'-adenylyl)-L-threonyl-[protein] + diphosphate</text>
        <dbReference type="Rhea" id="RHEA:54292"/>
        <dbReference type="Rhea" id="RHEA-COMP:11060"/>
        <dbReference type="Rhea" id="RHEA-COMP:13847"/>
        <dbReference type="ChEBI" id="CHEBI:30013"/>
        <dbReference type="ChEBI" id="CHEBI:30616"/>
        <dbReference type="ChEBI" id="CHEBI:33019"/>
        <dbReference type="ChEBI" id="CHEBI:138113"/>
        <dbReference type="EC" id="2.7.7.108"/>
    </reaction>
</comment>
<evidence type="ECO:0000313" key="10">
    <source>
        <dbReference type="Proteomes" id="UP000824049"/>
    </source>
</evidence>
<dbReference type="GO" id="GO:0070733">
    <property type="term" value="F:AMPylase activity"/>
    <property type="evidence" value="ECO:0007669"/>
    <property type="project" value="UniProtKB-EC"/>
</dbReference>
<dbReference type="AlphaFoldDB" id="A0A9D2ELS5"/>
<reference evidence="9" key="1">
    <citation type="journal article" date="2021" name="PeerJ">
        <title>Extensive microbial diversity within the chicken gut microbiome revealed by metagenomics and culture.</title>
        <authorList>
            <person name="Gilroy R."/>
            <person name="Ravi A."/>
            <person name="Getino M."/>
            <person name="Pursley I."/>
            <person name="Horton D.L."/>
            <person name="Alikhan N.F."/>
            <person name="Baker D."/>
            <person name="Gharbi K."/>
            <person name="Hall N."/>
            <person name="Watson M."/>
            <person name="Adriaenssens E.M."/>
            <person name="Foster-Nyarko E."/>
            <person name="Jarju S."/>
            <person name="Secka A."/>
            <person name="Antonio M."/>
            <person name="Oren A."/>
            <person name="Chaudhuri R.R."/>
            <person name="La Ragione R."/>
            <person name="Hildebrand F."/>
            <person name="Pallen M.J."/>
        </authorList>
    </citation>
    <scope>NUCLEOTIDE SEQUENCE</scope>
    <source>
        <strain evidence="9">CHK179-28034</strain>
    </source>
</reference>
<keyword evidence="1" id="KW-0808">Transferase</keyword>
<dbReference type="InterPro" id="IPR036597">
    <property type="entry name" value="Fido-like_dom_sf"/>
</dbReference>
<accession>A0A9D2ELS5</accession>
<organism evidence="9 10">
    <name type="scientific">Candidatus Anaerobutyricum stercoris</name>
    <dbReference type="NCBI Taxonomy" id="2838457"/>
    <lineage>
        <taxon>Bacteria</taxon>
        <taxon>Bacillati</taxon>
        <taxon>Bacillota</taxon>
        <taxon>Clostridia</taxon>
        <taxon>Lachnospirales</taxon>
        <taxon>Lachnospiraceae</taxon>
        <taxon>Anaerobutyricum</taxon>
    </lineage>
</organism>
<evidence type="ECO:0000313" key="9">
    <source>
        <dbReference type="EMBL" id="HIZ40049.1"/>
    </source>
</evidence>
<dbReference type="Proteomes" id="UP000824049">
    <property type="component" value="Unassembled WGS sequence"/>
</dbReference>
<evidence type="ECO:0000256" key="2">
    <source>
        <dbReference type="ARBA" id="ARBA00022695"/>
    </source>
</evidence>
<comment type="caution">
    <text evidence="9">The sequence shown here is derived from an EMBL/GenBank/DDBJ whole genome shotgun (WGS) entry which is preliminary data.</text>
</comment>
<evidence type="ECO:0000256" key="7">
    <source>
        <dbReference type="ARBA" id="ARBA00048696"/>
    </source>
</evidence>
<evidence type="ECO:0000256" key="6">
    <source>
        <dbReference type="ARBA" id="ARBA00047939"/>
    </source>
</evidence>
<dbReference type="PROSITE" id="PS51459">
    <property type="entry name" value="FIDO"/>
    <property type="match status" value="1"/>
</dbReference>
<keyword evidence="3" id="KW-0547">Nucleotide-binding</keyword>
<evidence type="ECO:0000256" key="4">
    <source>
        <dbReference type="ARBA" id="ARBA00022840"/>
    </source>
</evidence>
<name>A0A9D2ELS5_9FIRM</name>
<dbReference type="GO" id="GO:0051302">
    <property type="term" value="P:regulation of cell division"/>
    <property type="evidence" value="ECO:0007669"/>
    <property type="project" value="TreeGrafter"/>
</dbReference>
<sequence>MKDYYYEFEQDSIYCYPDSFVLKNKLNITDGDLLEEAERNITALRILALRKNPPAGVMDFRYLRRLHKYIFGDIYDWAGEVRNVNINKGTMFCSHLFISQQAEYIFGQLKKEQYLTKCTDEEMPLRLAYYLSEINALHPFREGNGRTQRLFIEILAERAGYEVDFSEVSAEEMIQASADSFLLKYEKMNRLMQRIVRKMG</sequence>
<comment type="catalytic activity">
    <reaction evidence="7">
        <text>L-tyrosyl-[protein] + ATP = O-(5'-adenylyl)-L-tyrosyl-[protein] + diphosphate</text>
        <dbReference type="Rhea" id="RHEA:54288"/>
        <dbReference type="Rhea" id="RHEA-COMP:10136"/>
        <dbReference type="Rhea" id="RHEA-COMP:13846"/>
        <dbReference type="ChEBI" id="CHEBI:30616"/>
        <dbReference type="ChEBI" id="CHEBI:33019"/>
        <dbReference type="ChEBI" id="CHEBI:46858"/>
        <dbReference type="ChEBI" id="CHEBI:83624"/>
        <dbReference type="EC" id="2.7.7.108"/>
    </reaction>
</comment>
<dbReference type="SUPFAM" id="SSF140931">
    <property type="entry name" value="Fic-like"/>
    <property type="match status" value="1"/>
</dbReference>
<dbReference type="EC" id="2.7.7.108" evidence="5"/>
<evidence type="ECO:0000259" key="8">
    <source>
        <dbReference type="PROSITE" id="PS51459"/>
    </source>
</evidence>
<evidence type="ECO:0000256" key="3">
    <source>
        <dbReference type="ARBA" id="ARBA00022741"/>
    </source>
</evidence>